<dbReference type="EMBL" id="PXZH01000001">
    <property type="protein sequence ID" value="RST90458.1"/>
    <property type="molecule type" value="Genomic_DNA"/>
</dbReference>
<dbReference type="AlphaFoldDB" id="A0A3R9YYI2"/>
<sequence>MNRLFIAGVRFYQRRISPGLPKRCRYHPTCSQYMVDALTYHGPLKGLIMGISRILRCQPLVKGGIDYVPLTFSLKRNPDQCYPGPYQKNKEDNHDCHH</sequence>
<keyword evidence="3" id="KW-1185">Reference proteome</keyword>
<dbReference type="SMART" id="SM01234">
    <property type="entry name" value="Haemolytic"/>
    <property type="match status" value="1"/>
</dbReference>
<reference evidence="2 3" key="1">
    <citation type="submission" date="2018-03" db="EMBL/GenBank/DDBJ databases">
        <authorList>
            <person name="Gulvik C.A."/>
        </authorList>
    </citation>
    <scope>NUCLEOTIDE SEQUENCE [LARGE SCALE GENOMIC DNA]</scope>
    <source>
        <strain evidence="2 3">JCM 31581</strain>
    </source>
</reference>
<dbReference type="Proteomes" id="UP000277864">
    <property type="component" value="Unassembled WGS sequence"/>
</dbReference>
<dbReference type="PANTHER" id="PTHR33383:SF1">
    <property type="entry name" value="MEMBRANE PROTEIN INSERTION EFFICIENCY FACTOR-RELATED"/>
    <property type="match status" value="1"/>
</dbReference>
<dbReference type="NCBIfam" id="TIGR00278">
    <property type="entry name" value="membrane protein insertion efficiency factor YidD"/>
    <property type="match status" value="1"/>
</dbReference>
<comment type="similarity">
    <text evidence="1">Belongs to the UPF0161 family.</text>
</comment>
<dbReference type="HAMAP" id="MF_00386">
    <property type="entry name" value="UPF0161_YidD"/>
    <property type="match status" value="1"/>
</dbReference>
<evidence type="ECO:0000256" key="1">
    <source>
        <dbReference type="HAMAP-Rule" id="MF_00386"/>
    </source>
</evidence>
<dbReference type="InterPro" id="IPR002696">
    <property type="entry name" value="Membr_insert_effic_factor_YidD"/>
</dbReference>
<accession>A0A3R9YYI2</accession>
<dbReference type="Pfam" id="PF01809">
    <property type="entry name" value="YidD"/>
    <property type="match status" value="1"/>
</dbReference>
<organism evidence="2 3">
    <name type="scientific">Vagococcus humatus</name>
    <dbReference type="NCBI Taxonomy" id="1889241"/>
    <lineage>
        <taxon>Bacteria</taxon>
        <taxon>Bacillati</taxon>
        <taxon>Bacillota</taxon>
        <taxon>Bacilli</taxon>
        <taxon>Lactobacillales</taxon>
        <taxon>Enterococcaceae</taxon>
        <taxon>Vagococcus</taxon>
    </lineage>
</organism>
<dbReference type="PANTHER" id="PTHR33383">
    <property type="entry name" value="MEMBRANE PROTEIN INSERTION EFFICIENCY FACTOR-RELATED"/>
    <property type="match status" value="1"/>
</dbReference>
<gene>
    <name evidence="2" type="ORF">C7P63_03455</name>
</gene>
<name>A0A3R9YYI2_9ENTE</name>
<keyword evidence="1" id="KW-1003">Cell membrane</keyword>
<evidence type="ECO:0000313" key="2">
    <source>
        <dbReference type="EMBL" id="RST90458.1"/>
    </source>
</evidence>
<comment type="caution">
    <text evidence="2">The sequence shown here is derived from an EMBL/GenBank/DDBJ whole genome shotgun (WGS) entry which is preliminary data.</text>
</comment>
<evidence type="ECO:0000313" key="3">
    <source>
        <dbReference type="Proteomes" id="UP000277864"/>
    </source>
</evidence>
<dbReference type="GO" id="GO:0005886">
    <property type="term" value="C:plasma membrane"/>
    <property type="evidence" value="ECO:0007669"/>
    <property type="project" value="UniProtKB-SubCell"/>
</dbReference>
<proteinExistence type="inferred from homology"/>
<comment type="subcellular location">
    <subcellularLocation>
        <location evidence="1">Cell membrane</location>
        <topology evidence="1">Peripheral membrane protein</topology>
        <orientation evidence="1">Cytoplasmic side</orientation>
    </subcellularLocation>
</comment>
<keyword evidence="1" id="KW-0472">Membrane</keyword>
<protein>
    <recommendedName>
        <fullName evidence="1">Putative membrane protein insertion efficiency factor</fullName>
    </recommendedName>
</protein>
<dbReference type="OrthoDB" id="9801753at2"/>
<comment type="function">
    <text evidence="1">Could be involved in insertion of integral membrane proteins into the membrane.</text>
</comment>